<dbReference type="PANTHER" id="PTHR34580">
    <property type="match status" value="1"/>
</dbReference>
<dbReference type="InterPro" id="IPR051534">
    <property type="entry name" value="CBASS_pafABC_assoc_protein"/>
</dbReference>
<dbReference type="Pfam" id="PF25583">
    <property type="entry name" value="WCX"/>
    <property type="match status" value="1"/>
</dbReference>
<feature type="domain" description="WCX" evidence="2">
    <location>
        <begin position="256"/>
        <end position="331"/>
    </location>
</feature>
<gene>
    <name evidence="3" type="ORF">J8C05_14175</name>
</gene>
<accession>A0ABX8B6I9</accession>
<proteinExistence type="predicted"/>
<evidence type="ECO:0000259" key="2">
    <source>
        <dbReference type="Pfam" id="PF25583"/>
    </source>
</evidence>
<dbReference type="InterPro" id="IPR026881">
    <property type="entry name" value="WYL_dom"/>
</dbReference>
<name>A0ABX8B6I9_9BACT</name>
<evidence type="ECO:0000259" key="1">
    <source>
        <dbReference type="Pfam" id="PF13280"/>
    </source>
</evidence>
<dbReference type="PANTHER" id="PTHR34580:SF1">
    <property type="entry name" value="PROTEIN PAFC"/>
    <property type="match status" value="1"/>
</dbReference>
<dbReference type="Proteomes" id="UP000677668">
    <property type="component" value="Chromosome 2"/>
</dbReference>
<feature type="domain" description="WYL" evidence="1">
    <location>
        <begin position="155"/>
        <end position="225"/>
    </location>
</feature>
<reference evidence="3 4" key="1">
    <citation type="submission" date="2021-03" db="EMBL/GenBank/DDBJ databases">
        <title>Genomic and phenotypic characterization of Chloracidobacterium isolates provides evidence for multiple species.</title>
        <authorList>
            <person name="Saini M.K."/>
            <person name="Costas A.M.G."/>
            <person name="Tank M."/>
            <person name="Bryant D.A."/>
        </authorList>
    </citation>
    <scope>NUCLEOTIDE SEQUENCE [LARGE SCALE GENOMIC DNA]</scope>
    <source>
        <strain evidence="3 4">N</strain>
    </source>
</reference>
<organism evidence="3 4">
    <name type="scientific">Chloracidobacterium sp. N</name>
    <dbReference type="NCBI Taxonomy" id="2821540"/>
    <lineage>
        <taxon>Bacteria</taxon>
        <taxon>Pseudomonadati</taxon>
        <taxon>Acidobacteriota</taxon>
        <taxon>Terriglobia</taxon>
        <taxon>Terriglobales</taxon>
        <taxon>Acidobacteriaceae</taxon>
        <taxon>Chloracidobacterium</taxon>
        <taxon>Chloracidobacterium aggregatum</taxon>
    </lineage>
</organism>
<dbReference type="EMBL" id="CP072643">
    <property type="protein sequence ID" value="QUV95166.1"/>
    <property type="molecule type" value="Genomic_DNA"/>
</dbReference>
<dbReference type="InterPro" id="IPR057727">
    <property type="entry name" value="WCX_dom"/>
</dbReference>
<protein>
    <submittedName>
        <fullName evidence="3">WYL domain-containing transcriptional regulator</fullName>
    </submittedName>
</protein>
<dbReference type="PROSITE" id="PS52050">
    <property type="entry name" value="WYL"/>
    <property type="match status" value="1"/>
</dbReference>
<sequence>MLPVSPQADSKRGNLTRLAIELPLLLASGFKSKTELAKHFGCDKKTIKRLVDELSFHYRITEEKRGREVFYGFADGYTFRPPALKPAEVAALWLAQKAVLMDGSSPRWPLSQDGRSLLEKLRATLPPALAAHLSELAAVYGTALVPAKDYTPHLETLNQVLTAAIGKQRVEVEYVSLSSRRPKTRRYDTYGLYFDPNGGTLKTFGYDSRRRGIVTLAIDHMRRVTLLDEWFTLPPDFTSVQSYLERYHFNGFFGAPTRVRLRFFGVTSQVFRERQHHVTQRIVSYTPATRGRPETVDIEMTVARGRGLERFILSWLPEVEVLAPAALRQRIEDCCLGRARVLPPSAYRPQPPVAVNERA</sequence>
<evidence type="ECO:0000313" key="4">
    <source>
        <dbReference type="Proteomes" id="UP000677668"/>
    </source>
</evidence>
<dbReference type="RefSeq" id="WP_211423402.1">
    <property type="nucleotide sequence ID" value="NZ_CP072643.1"/>
</dbReference>
<dbReference type="Pfam" id="PF13280">
    <property type="entry name" value="WYL"/>
    <property type="match status" value="1"/>
</dbReference>
<evidence type="ECO:0000313" key="3">
    <source>
        <dbReference type="EMBL" id="QUV95166.1"/>
    </source>
</evidence>
<keyword evidence="4" id="KW-1185">Reference proteome</keyword>